<dbReference type="InterPro" id="IPR006439">
    <property type="entry name" value="HAD-SF_hydro_IA"/>
</dbReference>
<dbReference type="SUPFAM" id="SSF56784">
    <property type="entry name" value="HAD-like"/>
    <property type="match status" value="1"/>
</dbReference>
<organism evidence="1 2">
    <name type="scientific">Amnibacterium endophyticum</name>
    <dbReference type="NCBI Taxonomy" id="2109337"/>
    <lineage>
        <taxon>Bacteria</taxon>
        <taxon>Bacillati</taxon>
        <taxon>Actinomycetota</taxon>
        <taxon>Actinomycetes</taxon>
        <taxon>Micrococcales</taxon>
        <taxon>Microbacteriaceae</taxon>
        <taxon>Amnibacterium</taxon>
    </lineage>
</organism>
<dbReference type="Gene3D" id="3.40.50.1000">
    <property type="entry name" value="HAD superfamily/HAD-like"/>
    <property type="match status" value="1"/>
</dbReference>
<protein>
    <submittedName>
        <fullName evidence="1">HAD family hydrolase</fullName>
    </submittedName>
</protein>
<keyword evidence="2" id="KW-1185">Reference proteome</keyword>
<dbReference type="Proteomes" id="UP001597347">
    <property type="component" value="Unassembled WGS sequence"/>
</dbReference>
<keyword evidence="1" id="KW-0378">Hydrolase</keyword>
<name>A0ABW4LI51_9MICO</name>
<dbReference type="NCBIfam" id="TIGR01509">
    <property type="entry name" value="HAD-SF-IA-v3"/>
    <property type="match status" value="1"/>
</dbReference>
<dbReference type="SFLD" id="SFLDG01129">
    <property type="entry name" value="C1.5:_HAD__Beta-PGM__Phosphata"/>
    <property type="match status" value="1"/>
</dbReference>
<proteinExistence type="predicted"/>
<dbReference type="EMBL" id="JBHUEA010000012">
    <property type="protein sequence ID" value="MFD1721724.1"/>
    <property type="molecule type" value="Genomic_DNA"/>
</dbReference>
<dbReference type="InterPro" id="IPR023214">
    <property type="entry name" value="HAD_sf"/>
</dbReference>
<evidence type="ECO:0000313" key="1">
    <source>
        <dbReference type="EMBL" id="MFD1721724.1"/>
    </source>
</evidence>
<dbReference type="PANTHER" id="PTHR43611">
    <property type="entry name" value="ALPHA-D-GLUCOSE 1-PHOSPHATE PHOSPHATASE"/>
    <property type="match status" value="1"/>
</dbReference>
<dbReference type="CDD" id="cd02603">
    <property type="entry name" value="HAD_sEH-N_like"/>
    <property type="match status" value="1"/>
</dbReference>
<sequence>MSITLPGRAVVFDFGEVISFTPSEADRRAMVEAAGVPASDFWAAYHADRDRLDQGLISTTAYWQGIGRACGREWDLPTAQRLWTLDIRGWTTADPEVVAIVQELADGGTRLALLSNAAADYGGLFRFSPLGALFERVFVSGELLLLKPDPAIYRHAAEALRLPPEDLVFIDNREVNVRGAESIGITGHTYRSPAELRAFLLRLA</sequence>
<dbReference type="PANTHER" id="PTHR43611:SF3">
    <property type="entry name" value="FLAVIN MONONUCLEOTIDE HYDROLASE 1, CHLOROPLATIC"/>
    <property type="match status" value="1"/>
</dbReference>
<evidence type="ECO:0000313" key="2">
    <source>
        <dbReference type="Proteomes" id="UP001597347"/>
    </source>
</evidence>
<dbReference type="PRINTS" id="PR00413">
    <property type="entry name" value="HADHALOGNASE"/>
</dbReference>
<dbReference type="SFLD" id="SFLDS00003">
    <property type="entry name" value="Haloacid_Dehalogenase"/>
    <property type="match status" value="1"/>
</dbReference>
<reference evidence="2" key="1">
    <citation type="journal article" date="2019" name="Int. J. Syst. Evol. Microbiol.">
        <title>The Global Catalogue of Microorganisms (GCM) 10K type strain sequencing project: providing services to taxonomists for standard genome sequencing and annotation.</title>
        <authorList>
            <consortium name="The Broad Institute Genomics Platform"/>
            <consortium name="The Broad Institute Genome Sequencing Center for Infectious Disease"/>
            <person name="Wu L."/>
            <person name="Ma J."/>
        </authorList>
    </citation>
    <scope>NUCLEOTIDE SEQUENCE [LARGE SCALE GENOMIC DNA]</scope>
    <source>
        <strain evidence="2">CGMCC 1.12471</strain>
    </source>
</reference>
<gene>
    <name evidence="1" type="ORF">ACFSBI_09195</name>
</gene>
<accession>A0ABW4LI51</accession>
<dbReference type="InterPro" id="IPR036412">
    <property type="entry name" value="HAD-like_sf"/>
</dbReference>
<comment type="caution">
    <text evidence="1">The sequence shown here is derived from an EMBL/GenBank/DDBJ whole genome shotgun (WGS) entry which is preliminary data.</text>
</comment>
<dbReference type="Pfam" id="PF00702">
    <property type="entry name" value="Hydrolase"/>
    <property type="match status" value="1"/>
</dbReference>
<dbReference type="RefSeq" id="WP_377934217.1">
    <property type="nucleotide sequence ID" value="NZ_JBHUEA010000012.1"/>
</dbReference>
<dbReference type="GO" id="GO:0016787">
    <property type="term" value="F:hydrolase activity"/>
    <property type="evidence" value="ECO:0007669"/>
    <property type="project" value="UniProtKB-KW"/>
</dbReference>